<dbReference type="KEGG" id="aep:AMC99_02292"/>
<dbReference type="OrthoDB" id="7409900at2"/>
<dbReference type="AlphaFoldDB" id="A0A0M4LWA2"/>
<sequence>MKLGMLACALGRHSVDKTNLRKAGGMHVGRCRNCNTHMEEIEPHVWSVLRVRDAGLGPHRLG</sequence>
<protein>
    <submittedName>
        <fullName evidence="1">Uncharacterized protein</fullName>
    </submittedName>
</protein>
<name>A0A0M4LWA2_9SPHN</name>
<gene>
    <name evidence="1" type="ORF">AMC99_02292</name>
</gene>
<dbReference type="EMBL" id="CP012669">
    <property type="protein sequence ID" value="ALE17567.1"/>
    <property type="molecule type" value="Genomic_DNA"/>
</dbReference>
<evidence type="ECO:0000313" key="2">
    <source>
        <dbReference type="Proteomes" id="UP000057938"/>
    </source>
</evidence>
<dbReference type="Proteomes" id="UP000057938">
    <property type="component" value="Chromosome"/>
</dbReference>
<dbReference type="PATRIC" id="fig|361183.4.peg.2251"/>
<reference evidence="1 2" key="1">
    <citation type="submission" date="2015-09" db="EMBL/GenBank/DDBJ databases">
        <title>Complete genome sequence of a benzo[a]pyrene-degrading bacterium Altererythrobacter epoxidivorans CGMCC 1.7731T.</title>
        <authorList>
            <person name="Li Z."/>
            <person name="Cheng H."/>
            <person name="Huo Y."/>
            <person name="Xu X."/>
        </authorList>
    </citation>
    <scope>NUCLEOTIDE SEQUENCE [LARGE SCALE GENOMIC DNA]</scope>
    <source>
        <strain evidence="1 2">CGMCC 1.7731</strain>
    </source>
</reference>
<keyword evidence="2" id="KW-1185">Reference proteome</keyword>
<proteinExistence type="predicted"/>
<evidence type="ECO:0000313" key="1">
    <source>
        <dbReference type="EMBL" id="ALE17567.1"/>
    </source>
</evidence>
<dbReference type="RefSeq" id="WP_157058313.1">
    <property type="nucleotide sequence ID" value="NZ_CP012669.1"/>
</dbReference>
<accession>A0A0M4LWA2</accession>
<organism evidence="1 2">
    <name type="scientific">Altererythrobacter epoxidivorans</name>
    <dbReference type="NCBI Taxonomy" id="361183"/>
    <lineage>
        <taxon>Bacteria</taxon>
        <taxon>Pseudomonadati</taxon>
        <taxon>Pseudomonadota</taxon>
        <taxon>Alphaproteobacteria</taxon>
        <taxon>Sphingomonadales</taxon>
        <taxon>Erythrobacteraceae</taxon>
        <taxon>Altererythrobacter</taxon>
    </lineage>
</organism>